<keyword evidence="1" id="KW-0472">Membrane</keyword>
<evidence type="ECO:0000313" key="3">
    <source>
        <dbReference type="Proteomes" id="UP001199054"/>
    </source>
</evidence>
<evidence type="ECO:0008006" key="4">
    <source>
        <dbReference type="Google" id="ProtNLM"/>
    </source>
</evidence>
<keyword evidence="3" id="KW-1185">Reference proteome</keyword>
<organism evidence="2 3">
    <name type="scientific">Streptomyces antimicrobicus</name>
    <dbReference type="NCBI Taxonomy" id="2883108"/>
    <lineage>
        <taxon>Bacteria</taxon>
        <taxon>Bacillati</taxon>
        <taxon>Actinomycetota</taxon>
        <taxon>Actinomycetes</taxon>
        <taxon>Kitasatosporales</taxon>
        <taxon>Streptomycetaceae</taxon>
        <taxon>Streptomyces</taxon>
    </lineage>
</organism>
<keyword evidence="1" id="KW-1133">Transmembrane helix</keyword>
<feature type="transmembrane region" description="Helical" evidence="1">
    <location>
        <begin position="27"/>
        <end position="45"/>
    </location>
</feature>
<dbReference type="Proteomes" id="UP001199054">
    <property type="component" value="Unassembled WGS sequence"/>
</dbReference>
<accession>A0ABS8AZL6</accession>
<gene>
    <name evidence="2" type="ORF">LG632_00110</name>
</gene>
<name>A0ABS8AZL6_9ACTN</name>
<evidence type="ECO:0000313" key="2">
    <source>
        <dbReference type="EMBL" id="MCB5177800.1"/>
    </source>
</evidence>
<dbReference type="EMBL" id="JAJAUY010000001">
    <property type="protein sequence ID" value="MCB5177800.1"/>
    <property type="molecule type" value="Genomic_DNA"/>
</dbReference>
<dbReference type="RefSeq" id="WP_226724206.1">
    <property type="nucleotide sequence ID" value="NZ_JAJAUY010000001.1"/>
</dbReference>
<keyword evidence="1" id="KW-0812">Transmembrane</keyword>
<sequence length="64" mass="6525">MIFSISAVLLFGTASYFAVRTKSASGGAALVLFLFGFFAAGTGAYDPITNVVRSTAEALSALAN</sequence>
<proteinExistence type="predicted"/>
<evidence type="ECO:0000256" key="1">
    <source>
        <dbReference type="SAM" id="Phobius"/>
    </source>
</evidence>
<protein>
    <recommendedName>
        <fullName evidence="4">Secreted protein</fullName>
    </recommendedName>
</protein>
<comment type="caution">
    <text evidence="2">The sequence shown here is derived from an EMBL/GenBank/DDBJ whole genome shotgun (WGS) entry which is preliminary data.</text>
</comment>
<reference evidence="2 3" key="1">
    <citation type="submission" date="2021-10" db="EMBL/GenBank/DDBJ databases">
        <title>Streptomyces sp. strain SMC 277, a novel streptomycete isolated from soil.</title>
        <authorList>
            <person name="Chanama M."/>
        </authorList>
    </citation>
    <scope>NUCLEOTIDE SEQUENCE [LARGE SCALE GENOMIC DNA]</scope>
    <source>
        <strain evidence="2 3">SMC 277</strain>
    </source>
</reference>